<evidence type="ECO:0000256" key="2">
    <source>
        <dbReference type="SAM" id="MobiDB-lite"/>
    </source>
</evidence>
<feature type="compositionally biased region" description="Basic and acidic residues" evidence="2">
    <location>
        <begin position="257"/>
        <end position="270"/>
    </location>
</feature>
<keyword evidence="1" id="KW-0175">Coiled coil</keyword>
<feature type="compositionally biased region" description="Pro residues" evidence="2">
    <location>
        <begin position="429"/>
        <end position="445"/>
    </location>
</feature>
<sequence>MLGMTGVGDNSPGRAAGRPWLAVGLFLAIGATVALVLAEDLRWLRLGILAALWAALIGAFVATRYRKQAATTQESAAQAQEIYELELEKEIAARREFELEVESETRQRIEEESREEFDALRAEITSLRNNLQTLFGGEVLWERVALTAQSTRMRSLGEEPKLVTASENGNGAKAQLTAGKVVEGDGEAAEDPPTELIGRVIDHVDTPVAEAEPAQRRVPPGRPAKQQEPARTQFVPRPSRPPEDSRPSVRPVQQPVRKGDPPTRRVRPTEHVVNSQARPQGPENRAERSRPQQVPVERPVEISAERLAAERALEQAAERAMADHRPPKATQPPGPVPPPQQPQAAAARRPPERKPQRQEAKPPEQAQVRRPPMANPTRPAMEPPARGRPHPAASAGPPPRKPVAEAPTAYARGADPDWDPATKARPEPVAEPPTRLTPPVSPPQRPQAERQAPPESARSGTHRVPEEPFEQEAVEPNPTLPPAARELQGRSGGRRRKADAEAPADDARNGAASGGRRRKPDGSRHAQPSAEEPATNNGSSGRRAQEQPPLVEEQAGSHAEGRSVSELLAAHGTRSTPSRRRRRAED</sequence>
<reference evidence="4 5" key="1">
    <citation type="submission" date="2016-10" db="EMBL/GenBank/DDBJ databases">
        <authorList>
            <person name="de Groot N.N."/>
        </authorList>
    </citation>
    <scope>NUCLEOTIDE SEQUENCE [LARGE SCALE GENOMIC DNA]</scope>
    <source>
        <strain evidence="4 5">CGMCC 4.5506</strain>
    </source>
</reference>
<accession>A0A1G6PZT9</accession>
<proteinExistence type="predicted"/>
<keyword evidence="5" id="KW-1185">Reference proteome</keyword>
<feature type="coiled-coil region" evidence="1">
    <location>
        <begin position="87"/>
        <end position="130"/>
    </location>
</feature>
<dbReference type="Pfam" id="PF20570">
    <property type="entry name" value="DUF6779"/>
    <property type="match status" value="1"/>
</dbReference>
<feature type="region of interest" description="Disordered" evidence="2">
    <location>
        <begin position="178"/>
        <end position="197"/>
    </location>
</feature>
<keyword evidence="3" id="KW-0472">Membrane</keyword>
<evidence type="ECO:0000256" key="3">
    <source>
        <dbReference type="SAM" id="Phobius"/>
    </source>
</evidence>
<feature type="compositionally biased region" description="Pro residues" evidence="2">
    <location>
        <begin position="329"/>
        <end position="341"/>
    </location>
</feature>
<feature type="transmembrane region" description="Helical" evidence="3">
    <location>
        <begin position="20"/>
        <end position="38"/>
    </location>
</feature>
<name>A0A1G6PZT9_9PSEU</name>
<dbReference type="EMBL" id="FMZE01000004">
    <property type="protein sequence ID" value="SDC85589.1"/>
    <property type="molecule type" value="Genomic_DNA"/>
</dbReference>
<feature type="compositionally biased region" description="Basic and acidic residues" evidence="2">
    <location>
        <begin position="349"/>
        <end position="362"/>
    </location>
</feature>
<dbReference type="STRING" id="530584.SAMN05421630_104154"/>
<feature type="region of interest" description="Disordered" evidence="2">
    <location>
        <begin position="210"/>
        <end position="586"/>
    </location>
</feature>
<dbReference type="AlphaFoldDB" id="A0A1G6PZT9"/>
<feature type="compositionally biased region" description="Acidic residues" evidence="2">
    <location>
        <begin position="184"/>
        <end position="193"/>
    </location>
</feature>
<gene>
    <name evidence="4" type="ORF">SAMN05421630_104154</name>
</gene>
<evidence type="ECO:0000313" key="5">
    <source>
        <dbReference type="Proteomes" id="UP000199494"/>
    </source>
</evidence>
<organism evidence="4 5">
    <name type="scientific">Prauserella marina</name>
    <dbReference type="NCBI Taxonomy" id="530584"/>
    <lineage>
        <taxon>Bacteria</taxon>
        <taxon>Bacillati</taxon>
        <taxon>Actinomycetota</taxon>
        <taxon>Actinomycetes</taxon>
        <taxon>Pseudonocardiales</taxon>
        <taxon>Pseudonocardiaceae</taxon>
        <taxon>Prauserella</taxon>
    </lineage>
</organism>
<dbReference type="Proteomes" id="UP000199494">
    <property type="component" value="Unassembled WGS sequence"/>
</dbReference>
<dbReference type="InterPro" id="IPR046706">
    <property type="entry name" value="DUF6779"/>
</dbReference>
<evidence type="ECO:0000256" key="1">
    <source>
        <dbReference type="SAM" id="Coils"/>
    </source>
</evidence>
<protein>
    <submittedName>
        <fullName evidence="4">Uncharacterized protein</fullName>
    </submittedName>
</protein>
<feature type="compositionally biased region" description="Basic and acidic residues" evidence="2">
    <location>
        <begin position="298"/>
        <end position="326"/>
    </location>
</feature>
<keyword evidence="3" id="KW-1133">Transmembrane helix</keyword>
<feature type="compositionally biased region" description="Basic residues" evidence="2">
    <location>
        <begin position="577"/>
        <end position="586"/>
    </location>
</feature>
<keyword evidence="3" id="KW-0812">Transmembrane</keyword>
<evidence type="ECO:0000313" key="4">
    <source>
        <dbReference type="EMBL" id="SDC85589.1"/>
    </source>
</evidence>
<feature type="transmembrane region" description="Helical" evidence="3">
    <location>
        <begin position="43"/>
        <end position="62"/>
    </location>
</feature>